<dbReference type="GO" id="GO:0008674">
    <property type="term" value="F:2-dehydro-3-deoxy-6-phosphogalactonate aldolase activity"/>
    <property type="evidence" value="ECO:0007669"/>
    <property type="project" value="UniProtKB-EC"/>
</dbReference>
<dbReference type="SUPFAM" id="SSF51569">
    <property type="entry name" value="Aldolase"/>
    <property type="match status" value="1"/>
</dbReference>
<evidence type="ECO:0000256" key="2">
    <source>
        <dbReference type="ARBA" id="ARBA00006906"/>
    </source>
</evidence>
<dbReference type="NCBIfam" id="NF006600">
    <property type="entry name" value="PRK09140.1"/>
    <property type="match status" value="1"/>
</dbReference>
<keyword evidence="4 6" id="KW-0456">Lyase</keyword>
<dbReference type="EMBL" id="JABRWJ010000010">
    <property type="protein sequence ID" value="NRF71150.1"/>
    <property type="molecule type" value="Genomic_DNA"/>
</dbReference>
<dbReference type="Proteomes" id="UP000737171">
    <property type="component" value="Unassembled WGS sequence"/>
</dbReference>
<gene>
    <name evidence="6" type="ORF">HLB44_29550</name>
</gene>
<dbReference type="PANTHER" id="PTHR30246">
    <property type="entry name" value="2-KETO-3-DEOXY-6-PHOSPHOGLUCONATE ALDOLASE"/>
    <property type="match status" value="1"/>
</dbReference>
<comment type="similarity">
    <text evidence="2">Belongs to the KHG/KDPG aldolase family.</text>
</comment>
<dbReference type="InterPro" id="IPR000887">
    <property type="entry name" value="Aldlse_KDPG_KHG"/>
</dbReference>
<comment type="subunit">
    <text evidence="3">Homotrimer.</text>
</comment>
<proteinExistence type="inferred from homology"/>
<evidence type="ECO:0000256" key="4">
    <source>
        <dbReference type="ARBA" id="ARBA00023239"/>
    </source>
</evidence>
<keyword evidence="5" id="KW-0119">Carbohydrate metabolism</keyword>
<evidence type="ECO:0000256" key="3">
    <source>
        <dbReference type="ARBA" id="ARBA00011233"/>
    </source>
</evidence>
<evidence type="ECO:0000313" key="7">
    <source>
        <dbReference type="Proteomes" id="UP000737171"/>
    </source>
</evidence>
<accession>A0ABX2ER36</accession>
<dbReference type="CDD" id="cd00452">
    <property type="entry name" value="KDPG_aldolase"/>
    <property type="match status" value="1"/>
</dbReference>
<protein>
    <submittedName>
        <fullName evidence="6">2-dehydro-3-deoxy-6-phosphogalactonate aldolase</fullName>
        <ecNumber evidence="6">4.1.2.21</ecNumber>
    </submittedName>
</protein>
<keyword evidence="7" id="KW-1185">Reference proteome</keyword>
<dbReference type="Pfam" id="PF01081">
    <property type="entry name" value="Aldolase"/>
    <property type="match status" value="1"/>
</dbReference>
<evidence type="ECO:0000313" key="6">
    <source>
        <dbReference type="EMBL" id="NRF71150.1"/>
    </source>
</evidence>
<dbReference type="InterPro" id="IPR013785">
    <property type="entry name" value="Aldolase_TIM"/>
</dbReference>
<dbReference type="EC" id="4.1.2.21" evidence="6"/>
<evidence type="ECO:0000256" key="1">
    <source>
        <dbReference type="ARBA" id="ARBA00004761"/>
    </source>
</evidence>
<dbReference type="Gene3D" id="3.20.20.70">
    <property type="entry name" value="Aldolase class I"/>
    <property type="match status" value="1"/>
</dbReference>
<dbReference type="RefSeq" id="WP_173131736.1">
    <property type="nucleotide sequence ID" value="NZ_JABRWJ010000010.1"/>
</dbReference>
<comment type="caution">
    <text evidence="6">The sequence shown here is derived from an EMBL/GenBank/DDBJ whole genome shotgun (WGS) entry which is preliminary data.</text>
</comment>
<dbReference type="PANTHER" id="PTHR30246:SF1">
    <property type="entry name" value="2-DEHYDRO-3-DEOXY-6-PHOSPHOGALACTONATE ALDOLASE-RELATED"/>
    <property type="match status" value="1"/>
</dbReference>
<comment type="pathway">
    <text evidence="1">Carbohydrate acid metabolism.</text>
</comment>
<sequence length="205" mass="20838">MRPAFAADLPPLVAILRGLQPERAADVGRVLFDCGLRGVEVPLNRPGALPAIATLAAMAPADALVGAGTVLAEADVDAVAQAGGRLIVSPHFDPAIVARTIARGLIAAPGVFTASEAFAALRAGAHALKLFPAEGSSPAALRALATVLPEDTPLWPVGGLEPEHLAAWRAAGATGFGIGGALFKPAFDLDEIARRARAFVAAWHG</sequence>
<name>A0ABX2ER36_9BURK</name>
<organism evidence="6 7">
    <name type="scientific">Pseudaquabacterium terrae</name>
    <dbReference type="NCBI Taxonomy" id="2732868"/>
    <lineage>
        <taxon>Bacteria</taxon>
        <taxon>Pseudomonadati</taxon>
        <taxon>Pseudomonadota</taxon>
        <taxon>Betaproteobacteria</taxon>
        <taxon>Burkholderiales</taxon>
        <taxon>Sphaerotilaceae</taxon>
        <taxon>Pseudaquabacterium</taxon>
    </lineage>
</organism>
<evidence type="ECO:0000256" key="5">
    <source>
        <dbReference type="ARBA" id="ARBA00023277"/>
    </source>
</evidence>
<reference evidence="6 7" key="1">
    <citation type="submission" date="2020-05" db="EMBL/GenBank/DDBJ databases">
        <title>Aquincola sp. isolate from soil.</title>
        <authorList>
            <person name="Han J."/>
            <person name="Kim D.-U."/>
        </authorList>
    </citation>
    <scope>NUCLEOTIDE SEQUENCE [LARGE SCALE GENOMIC DNA]</scope>
    <source>
        <strain evidence="6 7">S2</strain>
    </source>
</reference>